<dbReference type="NCBIfam" id="NF006969">
    <property type="entry name" value="PRK09441.1-2"/>
    <property type="match status" value="1"/>
</dbReference>
<keyword evidence="2" id="KW-0326">Glycosidase</keyword>
<dbReference type="AlphaFoldDB" id="A0A0T9TR73"/>
<gene>
    <name evidence="2" type="primary">amyA_2</name>
    <name evidence="2" type="ORF">ERS137965_01652</name>
</gene>
<dbReference type="InterPro" id="IPR013780">
    <property type="entry name" value="Glyco_hydro_b"/>
</dbReference>
<dbReference type="NCBIfam" id="NF006968">
    <property type="entry name" value="PRK09441.1-1"/>
    <property type="match status" value="1"/>
</dbReference>
<dbReference type="GO" id="GO:0004556">
    <property type="term" value="F:alpha-amylase activity"/>
    <property type="evidence" value="ECO:0007669"/>
    <property type="project" value="UniProtKB-EC"/>
</dbReference>
<name>A0A0T9TR73_YERAL</name>
<proteinExistence type="predicted"/>
<evidence type="ECO:0000313" key="2">
    <source>
        <dbReference type="EMBL" id="CNK97499.1"/>
    </source>
</evidence>
<sequence>MGADEKEQVSVRKVNPENRNEIDDEVIEALGYTRFTFPGRKGTYSSFIWDHKCFTGIDCIEAPSDEGVFKILNDYSHEGWNTEVDDELGNFDYLMGADIEFRNTAVSGELKYWAKWLLDSVPIDGFRLDAVKHIPAWFFKEWVDYIQSKTDQNLLIIAEYWSPDIGRLQQYIDQVDGKLMLFDVALHHKFHEASKQGEEYDLTQVFNDTLVEVDPFHSITLVANHDTQPLQALEAPVEPWFKPLAYALILIREQGIPCVFYPDLFGATYEDTGDDGNTHRIEMPIIAGLEKLIQARQRFAHGAQTDYFDDKNCIAFVRSGTEEESGCVVIFSNGAENKKTINLGERVRNKEFVDYLSNQHIIITTDDNGTAAFSVSGGSVSVWVHKEVL</sequence>
<dbReference type="EC" id="3.2.1.98" evidence="2"/>
<dbReference type="CDD" id="cd11318">
    <property type="entry name" value="AmyAc_bac_fung_AmyA"/>
    <property type="match status" value="1"/>
</dbReference>
<dbReference type="InterPro" id="IPR006047">
    <property type="entry name" value="GH13_cat_dom"/>
</dbReference>
<feature type="domain" description="Glycosyl hydrolase family 13 catalytic" evidence="1">
    <location>
        <begin position="3"/>
        <end position="296"/>
    </location>
</feature>
<keyword evidence="2" id="KW-0378">Hydrolase</keyword>
<dbReference type="Gene3D" id="2.40.30.140">
    <property type="match status" value="1"/>
</dbReference>
<dbReference type="SUPFAM" id="SSF51011">
    <property type="entry name" value="Glycosyl hydrolase domain"/>
    <property type="match status" value="1"/>
</dbReference>
<dbReference type="SUPFAM" id="SSF51445">
    <property type="entry name" value="(Trans)glycosidases"/>
    <property type="match status" value="1"/>
</dbReference>
<dbReference type="EMBL" id="CQEJ01000007">
    <property type="protein sequence ID" value="CNK97499.1"/>
    <property type="molecule type" value="Genomic_DNA"/>
</dbReference>
<dbReference type="Gene3D" id="2.60.40.1180">
    <property type="entry name" value="Golgi alpha-mannosidase II"/>
    <property type="match status" value="1"/>
</dbReference>
<evidence type="ECO:0000259" key="1">
    <source>
        <dbReference type="SMART" id="SM00642"/>
    </source>
</evidence>
<reference evidence="2 3" key="1">
    <citation type="submission" date="2015-03" db="EMBL/GenBank/DDBJ databases">
        <authorList>
            <person name="Murphy D."/>
        </authorList>
    </citation>
    <scope>NUCLEOTIDE SEQUENCE [LARGE SCALE GENOMIC DNA]</scope>
    <source>
        <strain evidence="2 3">IP06005</strain>
    </source>
</reference>
<organism evidence="2 3">
    <name type="scientific">Yersinia aldovae</name>
    <dbReference type="NCBI Taxonomy" id="29483"/>
    <lineage>
        <taxon>Bacteria</taxon>
        <taxon>Pseudomonadati</taxon>
        <taxon>Pseudomonadota</taxon>
        <taxon>Gammaproteobacteria</taxon>
        <taxon>Enterobacterales</taxon>
        <taxon>Yersiniaceae</taxon>
        <taxon>Yersinia</taxon>
    </lineage>
</organism>
<dbReference type="STRING" id="1453495.AT01_136"/>
<dbReference type="GO" id="GO:0005975">
    <property type="term" value="P:carbohydrate metabolic process"/>
    <property type="evidence" value="ECO:0007669"/>
    <property type="project" value="InterPro"/>
</dbReference>
<dbReference type="Pfam" id="PF00128">
    <property type="entry name" value="Alpha-amylase"/>
    <property type="match status" value="1"/>
</dbReference>
<dbReference type="Gene3D" id="3.20.20.80">
    <property type="entry name" value="Glycosidases"/>
    <property type="match status" value="1"/>
</dbReference>
<dbReference type="eggNOG" id="COG0366">
    <property type="taxonomic scope" value="Bacteria"/>
</dbReference>
<dbReference type="InterPro" id="IPR017853">
    <property type="entry name" value="GH"/>
</dbReference>
<accession>A0A0T9TR73</accession>
<evidence type="ECO:0000313" key="3">
    <source>
        <dbReference type="Proteomes" id="UP000041595"/>
    </source>
</evidence>
<dbReference type="Proteomes" id="UP000041595">
    <property type="component" value="Unassembled WGS sequence"/>
</dbReference>
<dbReference type="SMART" id="SM00642">
    <property type="entry name" value="Aamy"/>
    <property type="match status" value="1"/>
</dbReference>
<dbReference type="EC" id="3.2.1.1" evidence="2"/>
<protein>
    <submittedName>
        <fullName evidence="2">Alpha-amylase</fullName>
        <ecNumber evidence="2">3.2.1.1</ecNumber>
        <ecNumber evidence="2">3.2.1.98</ecNumber>
    </submittedName>
</protein>
<dbReference type="GO" id="GO:0033927">
    <property type="term" value="F:glucan 1,4-alpha-maltohexaosidase activity"/>
    <property type="evidence" value="ECO:0007669"/>
    <property type="project" value="UniProtKB-EC"/>
</dbReference>
<dbReference type="PANTHER" id="PTHR43447">
    <property type="entry name" value="ALPHA-AMYLASE"/>
    <property type="match status" value="1"/>
</dbReference>